<feature type="compositionally biased region" description="Low complexity" evidence="5">
    <location>
        <begin position="19"/>
        <end position="50"/>
    </location>
</feature>
<reference evidence="8 9" key="1">
    <citation type="submission" date="2020-04" db="EMBL/GenBank/DDBJ databases">
        <authorList>
            <person name="Hitch T.C.A."/>
            <person name="Wylensek D."/>
            <person name="Clavel T."/>
        </authorList>
    </citation>
    <scope>NUCLEOTIDE SEQUENCE [LARGE SCALE GENOMIC DNA]</scope>
    <source>
        <strain evidence="8 9">WCA-130-P53-4B</strain>
    </source>
</reference>
<evidence type="ECO:0000313" key="9">
    <source>
        <dbReference type="Proteomes" id="UP000583419"/>
    </source>
</evidence>
<evidence type="ECO:0000256" key="6">
    <source>
        <dbReference type="SAM" id="Phobius"/>
    </source>
</evidence>
<accession>A0A848D1I1</accession>
<feature type="domain" description="TM2" evidence="7">
    <location>
        <begin position="127"/>
        <end position="183"/>
    </location>
</feature>
<organism evidence="8 9">
    <name type="scientific">Bifidobacterium boum</name>
    <dbReference type="NCBI Taxonomy" id="78343"/>
    <lineage>
        <taxon>Bacteria</taxon>
        <taxon>Bacillati</taxon>
        <taxon>Actinomycetota</taxon>
        <taxon>Actinomycetes</taxon>
        <taxon>Bifidobacteriales</taxon>
        <taxon>Bifidobacteriaceae</taxon>
        <taxon>Bifidobacterium</taxon>
    </lineage>
</organism>
<dbReference type="Proteomes" id="UP000583419">
    <property type="component" value="Unassembled WGS sequence"/>
</dbReference>
<keyword evidence="2 6" id="KW-0812">Transmembrane</keyword>
<evidence type="ECO:0000256" key="1">
    <source>
        <dbReference type="ARBA" id="ARBA00004141"/>
    </source>
</evidence>
<evidence type="ECO:0000259" key="7">
    <source>
        <dbReference type="Pfam" id="PF05154"/>
    </source>
</evidence>
<dbReference type="GO" id="GO:0016020">
    <property type="term" value="C:membrane"/>
    <property type="evidence" value="ECO:0007669"/>
    <property type="project" value="UniProtKB-SubCell"/>
</dbReference>
<feature type="compositionally biased region" description="Polar residues" evidence="5">
    <location>
        <begin position="1"/>
        <end position="11"/>
    </location>
</feature>
<protein>
    <submittedName>
        <fullName evidence="8">NINE protein</fullName>
    </submittedName>
</protein>
<evidence type="ECO:0000256" key="2">
    <source>
        <dbReference type="ARBA" id="ARBA00022692"/>
    </source>
</evidence>
<sequence length="205" mass="22605">MEENNQQQAPTPETPGGDAAQQPQYTAPQQQEQTQYAPAQQYTQYSQPAPSEYTYGQGSTPYQNTYQYGAQPVEQTPAQPGYQPAGEYQYQQTYEQPYQQQYQQQYPGAQGYPYPPTTSAGYGYVGQKSKVAAGLLGIFLGCFGAHNFYLGYTGKAVAQLLITILTLGFGSVITGIWSLIEAILILSSSTGSDWHRDAQGYELRD</sequence>
<comment type="caution">
    <text evidence="8">The sequence shown here is derived from an EMBL/GenBank/DDBJ whole genome shotgun (WGS) entry which is preliminary data.</text>
</comment>
<keyword evidence="4 6" id="KW-0472">Membrane</keyword>
<evidence type="ECO:0000256" key="3">
    <source>
        <dbReference type="ARBA" id="ARBA00022989"/>
    </source>
</evidence>
<dbReference type="RefSeq" id="WP_168973124.1">
    <property type="nucleotide sequence ID" value="NZ_JABAGJ010000002.1"/>
</dbReference>
<proteinExistence type="predicted"/>
<evidence type="ECO:0000313" key="8">
    <source>
        <dbReference type="EMBL" id="NMF01864.1"/>
    </source>
</evidence>
<feature type="transmembrane region" description="Helical" evidence="6">
    <location>
        <begin position="131"/>
        <end position="150"/>
    </location>
</feature>
<feature type="region of interest" description="Disordered" evidence="5">
    <location>
        <begin position="1"/>
        <end position="60"/>
    </location>
</feature>
<name>A0A848D1I1_9BIFI</name>
<dbReference type="EMBL" id="JABAGJ010000002">
    <property type="protein sequence ID" value="NMF01864.1"/>
    <property type="molecule type" value="Genomic_DNA"/>
</dbReference>
<comment type="subcellular location">
    <subcellularLocation>
        <location evidence="1">Membrane</location>
        <topology evidence="1">Multi-pass membrane protein</topology>
    </subcellularLocation>
</comment>
<evidence type="ECO:0000256" key="5">
    <source>
        <dbReference type="SAM" id="MobiDB-lite"/>
    </source>
</evidence>
<dbReference type="InterPro" id="IPR007829">
    <property type="entry name" value="TM2"/>
</dbReference>
<keyword evidence="3 6" id="KW-1133">Transmembrane helix</keyword>
<gene>
    <name evidence="8" type="ORF">HF843_01460</name>
</gene>
<feature type="transmembrane region" description="Helical" evidence="6">
    <location>
        <begin position="156"/>
        <end position="180"/>
    </location>
</feature>
<dbReference type="Pfam" id="PF05154">
    <property type="entry name" value="TM2"/>
    <property type="match status" value="1"/>
</dbReference>
<evidence type="ECO:0000256" key="4">
    <source>
        <dbReference type="ARBA" id="ARBA00023136"/>
    </source>
</evidence>
<dbReference type="AlphaFoldDB" id="A0A848D1I1"/>